<dbReference type="AlphaFoldDB" id="A0A0R2CUM1"/>
<evidence type="ECO:0000313" key="1">
    <source>
        <dbReference type="EMBL" id="KRM91702.1"/>
    </source>
</evidence>
<reference evidence="1 2" key="1">
    <citation type="journal article" date="2015" name="Genome Announc.">
        <title>Expanding the biotechnology potential of lactobacilli through comparative genomics of 213 strains and associated genera.</title>
        <authorList>
            <person name="Sun Z."/>
            <person name="Harris H.M."/>
            <person name="McCann A."/>
            <person name="Guo C."/>
            <person name="Argimon S."/>
            <person name="Zhang W."/>
            <person name="Yang X."/>
            <person name="Jeffery I.B."/>
            <person name="Cooney J.C."/>
            <person name="Kagawa T.F."/>
            <person name="Liu W."/>
            <person name="Song Y."/>
            <person name="Salvetti E."/>
            <person name="Wrobel A."/>
            <person name="Rasinkangas P."/>
            <person name="Parkhill J."/>
            <person name="Rea M.C."/>
            <person name="O'Sullivan O."/>
            <person name="Ritari J."/>
            <person name="Douillard F.P."/>
            <person name="Paul Ross R."/>
            <person name="Yang R."/>
            <person name="Briner A.E."/>
            <person name="Felis G.E."/>
            <person name="de Vos W.M."/>
            <person name="Barrangou R."/>
            <person name="Klaenhammer T.R."/>
            <person name="Caufield P.W."/>
            <person name="Cui Y."/>
            <person name="Zhang H."/>
            <person name="O'Toole P.W."/>
        </authorList>
    </citation>
    <scope>NUCLEOTIDE SEQUENCE [LARGE SCALE GENOMIC DNA]</scope>
    <source>
        <strain evidence="1 2">DSM 22689</strain>
    </source>
</reference>
<protein>
    <submittedName>
        <fullName evidence="1">Uncharacterized protein</fullName>
    </submittedName>
</protein>
<sequence>MTRVYAKDIKSSTTNEEKIKIIFTDKFKNDVFNSELTRDRNFSVISDSNMDKLVCKINKHFKDQEIYLLLRNVTYDSDRLYFQSQMFISDKTTIDTNEYVDWLTTKRDEYSRQRESRLILSGENVINKNIINYGAFVPREYWFKPLDFN</sequence>
<gene>
    <name evidence="1" type="ORF">FC87_GL000839</name>
</gene>
<evidence type="ECO:0000313" key="2">
    <source>
        <dbReference type="Proteomes" id="UP000051586"/>
    </source>
</evidence>
<proteinExistence type="predicted"/>
<comment type="caution">
    <text evidence="1">The sequence shown here is derived from an EMBL/GenBank/DDBJ whole genome shotgun (WGS) entry which is preliminary data.</text>
</comment>
<dbReference type="RefSeq" id="WP_009167120.1">
    <property type="nucleotide sequence ID" value="NZ_AYZI01000004.1"/>
</dbReference>
<name>A0A0R2CUM1_9LACO</name>
<accession>A0A0R2CUM1</accession>
<dbReference type="EMBL" id="AYZI01000004">
    <property type="protein sequence ID" value="KRM91702.1"/>
    <property type="molecule type" value="Genomic_DNA"/>
</dbReference>
<dbReference type="PATRIC" id="fig|1423745.4.peg.888"/>
<organism evidence="1 2">
    <name type="scientific">Fructilactobacillus florum DSM 22689 = JCM 16035</name>
    <dbReference type="NCBI Taxonomy" id="1423745"/>
    <lineage>
        <taxon>Bacteria</taxon>
        <taxon>Bacillati</taxon>
        <taxon>Bacillota</taxon>
        <taxon>Bacilli</taxon>
        <taxon>Lactobacillales</taxon>
        <taxon>Lactobacillaceae</taxon>
        <taxon>Fructilactobacillus</taxon>
    </lineage>
</organism>
<dbReference type="Proteomes" id="UP000051586">
    <property type="component" value="Unassembled WGS sequence"/>
</dbReference>